<evidence type="ECO:0000259" key="3">
    <source>
        <dbReference type="PROSITE" id="PS51184"/>
    </source>
</evidence>
<comment type="caution">
    <text evidence="4">The sequence shown here is derived from an EMBL/GenBank/DDBJ whole genome shotgun (WGS) entry which is preliminary data.</text>
</comment>
<dbReference type="InterPro" id="IPR011009">
    <property type="entry name" value="Kinase-like_dom_sf"/>
</dbReference>
<evidence type="ECO:0000313" key="5">
    <source>
        <dbReference type="Proteomes" id="UP000275267"/>
    </source>
</evidence>
<keyword evidence="5" id="KW-1185">Reference proteome</keyword>
<evidence type="ECO:0000313" key="4">
    <source>
        <dbReference type="EMBL" id="RLN16165.1"/>
    </source>
</evidence>
<dbReference type="OrthoDB" id="424465at2759"/>
<dbReference type="PANTHER" id="PTHR12480">
    <property type="entry name" value="ARGININE DEMETHYLASE AND LYSYL-HYDROXYLASE JMJD"/>
    <property type="match status" value="1"/>
</dbReference>
<evidence type="ECO:0000259" key="2">
    <source>
        <dbReference type="PROSITE" id="PS50181"/>
    </source>
</evidence>
<feature type="domain" description="F-box" evidence="2">
    <location>
        <begin position="13"/>
        <end position="59"/>
    </location>
</feature>
<dbReference type="SUPFAM" id="SSF56112">
    <property type="entry name" value="Protein kinase-like (PK-like)"/>
    <property type="match status" value="1"/>
</dbReference>
<sequence length="705" mass="80083">MEAAGDGRREAALGALAVLPDEVLCAVVDLLPPADIGRLACVSSVMYILCNEEPLWMSKCLSIGGPLEYKGSWKKTTLSRLSLCSENDENWQKPRQFDGFSSLYLYRRWYRCFTSLSSFSFDDGHVEKKDDLLLDQFCSQYDGKGPVLLTKLAETWPARTKWTLHQLTKDFGEVPFRISQRSPQKITMKLKDYVSYMELQHDEDPLYIFDDKVFCIHNLISFATEVTSRKCSFDKSLQFGESAPKLLQDYSVPHLFQEDFFDILDYDQRPAFRWLIIGPERSGASWHVDPGLTSAWNTLLCGRKRWALYPPGRVPGGVTVHVNDEDGDVDIETPTSLQAMHKGVCRTGLLAVPGNSVKANENHPSVPMSGWNHPDMSRKEKRFKGSESLRTSNSINHCSAFEFSGVQESLENQEFSYDIGFLSQFLEKERDHYSSIWSPTNSLGQREAREWLRRLWVLKPELRELVWKVFIVSGNVIKIYAEGGLAYSVHGLGTELEFYDHLQKSGSPLINHIPEIIASGFLEYEDDIYRTVPWDGKGVPDVLAKHYPLEDDGDLVHPLPSWIHSDTMDDNILIEGITESSSSSSSKGSHEADPEKMNAIHMIDFSDLSIGDPLCDIIPLHLDVFRGDTDLLREFLRSYQLPLLRGESNTDIYKSVKNSKFSRASYRAMCYCILHEDNVLAAIFSLWKEGLRLPGRTLRTSYGES</sequence>
<protein>
    <recommendedName>
        <fullName evidence="6">F-box protein</fullName>
    </recommendedName>
</protein>
<dbReference type="InterPro" id="IPR001810">
    <property type="entry name" value="F-box_dom"/>
</dbReference>
<dbReference type="PROSITE" id="PS51184">
    <property type="entry name" value="JMJC"/>
    <property type="match status" value="1"/>
</dbReference>
<dbReference type="SUPFAM" id="SSF81383">
    <property type="entry name" value="F-box domain"/>
    <property type="match status" value="1"/>
</dbReference>
<dbReference type="Gene3D" id="2.60.120.650">
    <property type="entry name" value="Cupin"/>
    <property type="match status" value="1"/>
</dbReference>
<dbReference type="InterPro" id="IPR036047">
    <property type="entry name" value="F-box-like_dom_sf"/>
</dbReference>
<accession>A0A3L6S5C5</accession>
<name>A0A3L6S5C5_PANMI</name>
<proteinExistence type="predicted"/>
<dbReference type="EMBL" id="PQIB02000005">
    <property type="protein sequence ID" value="RLN16165.1"/>
    <property type="molecule type" value="Genomic_DNA"/>
</dbReference>
<organism evidence="4 5">
    <name type="scientific">Panicum miliaceum</name>
    <name type="common">Proso millet</name>
    <name type="synonym">Broomcorn millet</name>
    <dbReference type="NCBI Taxonomy" id="4540"/>
    <lineage>
        <taxon>Eukaryota</taxon>
        <taxon>Viridiplantae</taxon>
        <taxon>Streptophyta</taxon>
        <taxon>Embryophyta</taxon>
        <taxon>Tracheophyta</taxon>
        <taxon>Spermatophyta</taxon>
        <taxon>Magnoliopsida</taxon>
        <taxon>Liliopsida</taxon>
        <taxon>Poales</taxon>
        <taxon>Poaceae</taxon>
        <taxon>PACMAD clade</taxon>
        <taxon>Panicoideae</taxon>
        <taxon>Panicodae</taxon>
        <taxon>Paniceae</taxon>
        <taxon>Panicinae</taxon>
        <taxon>Panicum</taxon>
        <taxon>Panicum sect. Panicum</taxon>
    </lineage>
</organism>
<feature type="region of interest" description="Disordered" evidence="1">
    <location>
        <begin position="358"/>
        <end position="377"/>
    </location>
</feature>
<feature type="domain" description="JmjC" evidence="3">
    <location>
        <begin position="241"/>
        <end position="389"/>
    </location>
</feature>
<dbReference type="Proteomes" id="UP000275267">
    <property type="component" value="Unassembled WGS sequence"/>
</dbReference>
<dbReference type="PROSITE" id="PS50181">
    <property type="entry name" value="FBOX"/>
    <property type="match status" value="1"/>
</dbReference>
<reference evidence="5" key="1">
    <citation type="journal article" date="2019" name="Nat. Commun.">
        <title>The genome of broomcorn millet.</title>
        <authorList>
            <person name="Zou C."/>
            <person name="Miki D."/>
            <person name="Li D."/>
            <person name="Tang Q."/>
            <person name="Xiao L."/>
            <person name="Rajput S."/>
            <person name="Deng P."/>
            <person name="Jia W."/>
            <person name="Huang R."/>
            <person name="Zhang M."/>
            <person name="Sun Y."/>
            <person name="Hu J."/>
            <person name="Fu X."/>
            <person name="Schnable P.S."/>
            <person name="Li F."/>
            <person name="Zhang H."/>
            <person name="Feng B."/>
            <person name="Zhu X."/>
            <person name="Liu R."/>
            <person name="Schnable J.C."/>
            <person name="Zhu J.-K."/>
            <person name="Zhang H."/>
        </authorList>
    </citation>
    <scope>NUCLEOTIDE SEQUENCE [LARGE SCALE GENOMIC DNA]</scope>
</reference>
<evidence type="ECO:0008006" key="6">
    <source>
        <dbReference type="Google" id="ProtNLM"/>
    </source>
</evidence>
<dbReference type="AlphaFoldDB" id="A0A3L6S5C5"/>
<dbReference type="SUPFAM" id="SSF51197">
    <property type="entry name" value="Clavaminate synthase-like"/>
    <property type="match status" value="1"/>
</dbReference>
<dbReference type="GO" id="GO:0005737">
    <property type="term" value="C:cytoplasm"/>
    <property type="evidence" value="ECO:0007669"/>
    <property type="project" value="TreeGrafter"/>
</dbReference>
<gene>
    <name evidence="4" type="ORF">C2845_PM02G24380</name>
</gene>
<dbReference type="Gene3D" id="1.20.1280.50">
    <property type="match status" value="1"/>
</dbReference>
<evidence type="ECO:0000256" key="1">
    <source>
        <dbReference type="SAM" id="MobiDB-lite"/>
    </source>
</evidence>
<dbReference type="PANTHER" id="PTHR12480:SF35">
    <property type="entry name" value="TRANSCRIPTION FACTOR JUMONJI, JMJC DOMAIN-CONTAINING PROTEIN"/>
    <property type="match status" value="1"/>
</dbReference>
<dbReference type="InterPro" id="IPR050910">
    <property type="entry name" value="JMJD6_ArgDemeth/LysHydrox"/>
</dbReference>
<dbReference type="STRING" id="4540.A0A3L6S5C5"/>
<dbReference type="Pfam" id="PF12937">
    <property type="entry name" value="F-box-like"/>
    <property type="match status" value="1"/>
</dbReference>
<dbReference type="InterPro" id="IPR003347">
    <property type="entry name" value="JmjC_dom"/>
</dbReference>